<reference evidence="1" key="1">
    <citation type="submission" date="2022-12" db="EMBL/GenBank/DDBJ databases">
        <title>Gycomyces niveus sp.nov.,a novel actinomycete isolated from soil in Shouguan.</title>
        <authorList>
            <person name="Yang X."/>
        </authorList>
    </citation>
    <scope>NUCLEOTIDE SEQUENCE</scope>
    <source>
        <strain evidence="1">NEAU-A15</strain>
    </source>
</reference>
<sequence length="99" mass="10925">MISGSDRAATGGRQSVSKIAVSTKFDFEIDSLDDPRIAATVHFYGFWPSSVNIAGAAYDEQVEQDKPVANRRIGDRPVRADDPPRTATVDTYRFSIVIY</sequence>
<comment type="caution">
    <text evidence="1">The sequence shown here is derived from an EMBL/GenBank/DDBJ whole genome shotgun (WGS) entry which is preliminary data.</text>
</comment>
<proteinExistence type="predicted"/>
<keyword evidence="2" id="KW-1185">Reference proteome</keyword>
<dbReference type="RefSeq" id="WP_270112373.1">
    <property type="nucleotide sequence ID" value="NZ_JAPZVP010000022.1"/>
</dbReference>
<organism evidence="1 2">
    <name type="scientific">Glycomyces luteolus</name>
    <dbReference type="NCBI Taxonomy" id="2670330"/>
    <lineage>
        <taxon>Bacteria</taxon>
        <taxon>Bacillati</taxon>
        <taxon>Actinomycetota</taxon>
        <taxon>Actinomycetes</taxon>
        <taxon>Glycomycetales</taxon>
        <taxon>Glycomycetaceae</taxon>
        <taxon>Glycomyces</taxon>
    </lineage>
</organism>
<accession>A0A9X3SVB5</accession>
<dbReference type="EMBL" id="JAPZVP010000022">
    <property type="protein sequence ID" value="MDA1362308.1"/>
    <property type="molecule type" value="Genomic_DNA"/>
</dbReference>
<evidence type="ECO:0000313" key="2">
    <source>
        <dbReference type="Proteomes" id="UP001146067"/>
    </source>
</evidence>
<gene>
    <name evidence="1" type="ORF">O1R50_21970</name>
</gene>
<dbReference type="AlphaFoldDB" id="A0A9X3SVB5"/>
<evidence type="ECO:0000313" key="1">
    <source>
        <dbReference type="EMBL" id="MDA1362308.1"/>
    </source>
</evidence>
<dbReference type="Proteomes" id="UP001146067">
    <property type="component" value="Unassembled WGS sequence"/>
</dbReference>
<protein>
    <submittedName>
        <fullName evidence="1">Uncharacterized protein</fullName>
    </submittedName>
</protein>
<name>A0A9X3SVB5_9ACTN</name>